<dbReference type="Gene3D" id="3.40.50.1010">
    <property type="entry name" value="5'-nuclease"/>
    <property type="match status" value="1"/>
</dbReference>
<feature type="domain" description="PIN" evidence="9">
    <location>
        <begin position="3"/>
        <end position="128"/>
    </location>
</feature>
<dbReference type="GO" id="GO:0016787">
    <property type="term" value="F:hydrolase activity"/>
    <property type="evidence" value="ECO:0007669"/>
    <property type="project" value="UniProtKB-KW"/>
</dbReference>
<evidence type="ECO:0000313" key="10">
    <source>
        <dbReference type="EMBL" id="MDI6448791.1"/>
    </source>
</evidence>
<evidence type="ECO:0000259" key="9">
    <source>
        <dbReference type="Pfam" id="PF01850"/>
    </source>
</evidence>
<keyword evidence="6 8" id="KW-0460">Magnesium</keyword>
<dbReference type="Proteomes" id="UP001431776">
    <property type="component" value="Unassembled WGS sequence"/>
</dbReference>
<sequence length="135" mass="15107">MACLDTTILIDLVGRRSARKRQAVRKIEELAERGQALTTTRFNVAELYVGLARSTRPKDDEEAIGTLLREFEVLEFNDAAARVFGSITGLLQQIGRPAGDMDVLIAATAMVHGHSLITRNVRHFRHIPHLLVEDY</sequence>
<dbReference type="GO" id="GO:0000287">
    <property type="term" value="F:magnesium ion binding"/>
    <property type="evidence" value="ECO:0007669"/>
    <property type="project" value="UniProtKB-UniRule"/>
</dbReference>
<evidence type="ECO:0000256" key="5">
    <source>
        <dbReference type="ARBA" id="ARBA00022801"/>
    </source>
</evidence>
<dbReference type="CDD" id="cd09881">
    <property type="entry name" value="PIN_VapC4-5_FitB-like"/>
    <property type="match status" value="1"/>
</dbReference>
<accession>A0AAW6TSW2</accession>
<dbReference type="InterPro" id="IPR002716">
    <property type="entry name" value="PIN_dom"/>
</dbReference>
<dbReference type="AlphaFoldDB" id="A0AAW6TSW2"/>
<organism evidence="10 11">
    <name type="scientific">Anaerobaca lacustris</name>
    <dbReference type="NCBI Taxonomy" id="3044600"/>
    <lineage>
        <taxon>Bacteria</taxon>
        <taxon>Pseudomonadati</taxon>
        <taxon>Planctomycetota</taxon>
        <taxon>Phycisphaerae</taxon>
        <taxon>Sedimentisphaerales</taxon>
        <taxon>Anaerobacaceae</taxon>
        <taxon>Anaerobaca</taxon>
    </lineage>
</organism>
<proteinExistence type="inferred from homology"/>
<dbReference type="Pfam" id="PF01850">
    <property type="entry name" value="PIN"/>
    <property type="match status" value="1"/>
</dbReference>
<evidence type="ECO:0000256" key="3">
    <source>
        <dbReference type="ARBA" id="ARBA00022722"/>
    </source>
</evidence>
<dbReference type="InterPro" id="IPR029060">
    <property type="entry name" value="PIN-like_dom_sf"/>
</dbReference>
<comment type="cofactor">
    <cofactor evidence="1 8">
        <name>Mg(2+)</name>
        <dbReference type="ChEBI" id="CHEBI:18420"/>
    </cofactor>
</comment>
<comment type="caution">
    <text evidence="10">The sequence shown here is derived from an EMBL/GenBank/DDBJ whole genome shotgun (WGS) entry which is preliminary data.</text>
</comment>
<evidence type="ECO:0000256" key="8">
    <source>
        <dbReference type="HAMAP-Rule" id="MF_00265"/>
    </source>
</evidence>
<evidence type="ECO:0000313" key="11">
    <source>
        <dbReference type="Proteomes" id="UP001431776"/>
    </source>
</evidence>
<dbReference type="GO" id="GO:0004540">
    <property type="term" value="F:RNA nuclease activity"/>
    <property type="evidence" value="ECO:0007669"/>
    <property type="project" value="InterPro"/>
</dbReference>
<protein>
    <recommendedName>
        <fullName evidence="8">Ribonuclease VapC</fullName>
        <shortName evidence="8">RNase VapC</shortName>
        <ecNumber evidence="8">3.1.-.-</ecNumber>
    </recommendedName>
    <alternativeName>
        <fullName evidence="8">Toxin VapC</fullName>
    </alternativeName>
</protein>
<keyword evidence="4 8" id="KW-0479">Metal-binding</keyword>
<evidence type="ECO:0000256" key="6">
    <source>
        <dbReference type="ARBA" id="ARBA00022842"/>
    </source>
</evidence>
<dbReference type="EMBL" id="JASCXX010000006">
    <property type="protein sequence ID" value="MDI6448791.1"/>
    <property type="molecule type" value="Genomic_DNA"/>
</dbReference>
<dbReference type="GO" id="GO:0090729">
    <property type="term" value="F:toxin activity"/>
    <property type="evidence" value="ECO:0007669"/>
    <property type="project" value="UniProtKB-KW"/>
</dbReference>
<keyword evidence="3 8" id="KW-0540">Nuclease</keyword>
<dbReference type="RefSeq" id="WP_349244200.1">
    <property type="nucleotide sequence ID" value="NZ_JASCXX010000006.1"/>
</dbReference>
<keyword evidence="2 8" id="KW-1277">Toxin-antitoxin system</keyword>
<evidence type="ECO:0000256" key="7">
    <source>
        <dbReference type="ARBA" id="ARBA00038093"/>
    </source>
</evidence>
<dbReference type="PANTHER" id="PTHR33653:SF1">
    <property type="entry name" value="RIBONUCLEASE VAPC2"/>
    <property type="match status" value="1"/>
</dbReference>
<name>A0AAW6TSW2_9BACT</name>
<dbReference type="InterPro" id="IPR022907">
    <property type="entry name" value="VapC_family"/>
</dbReference>
<feature type="binding site" evidence="8">
    <location>
        <position position="102"/>
    </location>
    <ligand>
        <name>Mg(2+)</name>
        <dbReference type="ChEBI" id="CHEBI:18420"/>
    </ligand>
</feature>
<evidence type="ECO:0000256" key="4">
    <source>
        <dbReference type="ARBA" id="ARBA00022723"/>
    </source>
</evidence>
<dbReference type="HAMAP" id="MF_00265">
    <property type="entry name" value="VapC_Nob1"/>
    <property type="match status" value="1"/>
</dbReference>
<keyword evidence="8" id="KW-0800">Toxin</keyword>
<evidence type="ECO:0000256" key="2">
    <source>
        <dbReference type="ARBA" id="ARBA00022649"/>
    </source>
</evidence>
<dbReference type="SUPFAM" id="SSF88723">
    <property type="entry name" value="PIN domain-like"/>
    <property type="match status" value="1"/>
</dbReference>
<comment type="similarity">
    <text evidence="7 8">Belongs to the PINc/VapC protein family.</text>
</comment>
<dbReference type="InterPro" id="IPR050556">
    <property type="entry name" value="Type_II_TA_system_RNase"/>
</dbReference>
<feature type="binding site" evidence="8">
    <location>
        <position position="5"/>
    </location>
    <ligand>
        <name>Mg(2+)</name>
        <dbReference type="ChEBI" id="CHEBI:18420"/>
    </ligand>
</feature>
<reference evidence="10" key="1">
    <citation type="submission" date="2023-05" db="EMBL/GenBank/DDBJ databases">
        <title>Anaerotaeda fermentans gen. nov., sp. nov., a novel anaerobic planctomycete of the new family within the order Sedimentisphaerales isolated from Taman Peninsula, Russia.</title>
        <authorList>
            <person name="Khomyakova M.A."/>
            <person name="Merkel A.Y."/>
            <person name="Slobodkin A.I."/>
        </authorList>
    </citation>
    <scope>NUCLEOTIDE SEQUENCE</scope>
    <source>
        <strain evidence="10">M17dextr</strain>
    </source>
</reference>
<evidence type="ECO:0000256" key="1">
    <source>
        <dbReference type="ARBA" id="ARBA00001946"/>
    </source>
</evidence>
<gene>
    <name evidence="8" type="primary">vapC</name>
    <name evidence="10" type="ORF">QJ522_07015</name>
</gene>
<keyword evidence="5 8" id="KW-0378">Hydrolase</keyword>
<dbReference type="EC" id="3.1.-.-" evidence="8"/>
<comment type="function">
    <text evidence="8">Toxic component of a toxin-antitoxin (TA) system. An RNase.</text>
</comment>
<dbReference type="PANTHER" id="PTHR33653">
    <property type="entry name" value="RIBONUCLEASE VAPC2"/>
    <property type="match status" value="1"/>
</dbReference>
<keyword evidence="11" id="KW-1185">Reference proteome</keyword>